<evidence type="ECO:0000313" key="8">
    <source>
        <dbReference type="EMBL" id="ARP95599.1"/>
    </source>
</evidence>
<dbReference type="Proteomes" id="UP000194161">
    <property type="component" value="Chromosome"/>
</dbReference>
<dbReference type="InterPro" id="IPR010920">
    <property type="entry name" value="LSM_dom_sf"/>
</dbReference>
<dbReference type="AlphaFoldDB" id="A0A1W6ZE49"/>
<dbReference type="InterPro" id="IPR010305">
    <property type="entry name" value="YgdI/YgdR-like"/>
</dbReference>
<keyword evidence="9" id="KW-1185">Reference proteome</keyword>
<dbReference type="InterPro" id="IPR047807">
    <property type="entry name" value="YgdI/YgdR-like_SH3-like"/>
</dbReference>
<evidence type="ECO:0000256" key="6">
    <source>
        <dbReference type="SAM" id="SignalP"/>
    </source>
</evidence>
<dbReference type="PROSITE" id="PS51257">
    <property type="entry name" value="PROKAR_LIPOPROTEIN"/>
    <property type="match status" value="1"/>
</dbReference>
<dbReference type="Pfam" id="PF06004">
    <property type="entry name" value="DUF903"/>
    <property type="match status" value="1"/>
</dbReference>
<accession>A0A1W6ZE49</accession>
<feature type="domain" description="Lipoprotein YgdI/YgdR-like SH3-like" evidence="7">
    <location>
        <begin position="24"/>
        <end position="70"/>
    </location>
</feature>
<dbReference type="PANTHER" id="PTHR37011">
    <property type="entry name" value="POT FAMILY PEPTIDE TRANSPORT PROTEIN-RELATED"/>
    <property type="match status" value="1"/>
</dbReference>
<keyword evidence="5 8" id="KW-0449">Lipoprotein</keyword>
<dbReference type="NCBIfam" id="NF033216">
    <property type="entry name" value="lipo_YgdI_YgdR"/>
    <property type="match status" value="1"/>
</dbReference>
<dbReference type="KEGG" id="bgm:CAL15_15115"/>
<keyword evidence="4" id="KW-0564">Palmitate</keyword>
<dbReference type="OrthoDB" id="195643at2"/>
<evidence type="ECO:0000259" key="7">
    <source>
        <dbReference type="Pfam" id="PF06004"/>
    </source>
</evidence>
<dbReference type="Gene3D" id="2.30.30.100">
    <property type="match status" value="1"/>
</dbReference>
<dbReference type="SUPFAM" id="SSF50182">
    <property type="entry name" value="Sm-like ribonucleoproteins"/>
    <property type="match status" value="1"/>
</dbReference>
<keyword evidence="2 6" id="KW-0732">Signal</keyword>
<feature type="signal peptide" evidence="6">
    <location>
        <begin position="1"/>
        <end position="19"/>
    </location>
</feature>
<evidence type="ECO:0000256" key="2">
    <source>
        <dbReference type="ARBA" id="ARBA00022729"/>
    </source>
</evidence>
<evidence type="ECO:0000256" key="5">
    <source>
        <dbReference type="ARBA" id="ARBA00023288"/>
    </source>
</evidence>
<keyword evidence="1" id="KW-1003">Cell membrane</keyword>
<name>A0A1W6ZE49_9BORD</name>
<keyword evidence="3" id="KW-0472">Membrane</keyword>
<organism evidence="8 9">
    <name type="scientific">Bordetella genomosp. 13</name>
    <dbReference type="NCBI Taxonomy" id="463040"/>
    <lineage>
        <taxon>Bacteria</taxon>
        <taxon>Pseudomonadati</taxon>
        <taxon>Pseudomonadota</taxon>
        <taxon>Betaproteobacteria</taxon>
        <taxon>Burkholderiales</taxon>
        <taxon>Alcaligenaceae</taxon>
        <taxon>Bordetella</taxon>
    </lineage>
</organism>
<dbReference type="RefSeq" id="WP_086079361.1">
    <property type="nucleotide sequence ID" value="NZ_CP021111.1"/>
</dbReference>
<reference evidence="8 9" key="1">
    <citation type="submission" date="2017-05" db="EMBL/GenBank/DDBJ databases">
        <title>Complete and WGS of Bordetella genogroups.</title>
        <authorList>
            <person name="Spilker T."/>
            <person name="LiPuma J."/>
        </authorList>
    </citation>
    <scope>NUCLEOTIDE SEQUENCE [LARGE SCALE GENOMIC DNA]</scope>
    <source>
        <strain evidence="8 9">AU7206</strain>
    </source>
</reference>
<dbReference type="PANTHER" id="PTHR37011:SF1">
    <property type="entry name" value="POT FAMILY PEPTIDE TRANSPORT PROTEIN"/>
    <property type="match status" value="1"/>
</dbReference>
<feature type="chain" id="PRO_5012732550" evidence="6">
    <location>
        <begin position="20"/>
        <end position="74"/>
    </location>
</feature>
<evidence type="ECO:0000256" key="4">
    <source>
        <dbReference type="ARBA" id="ARBA00023139"/>
    </source>
</evidence>
<dbReference type="EMBL" id="CP021111">
    <property type="protein sequence ID" value="ARP95599.1"/>
    <property type="molecule type" value="Genomic_DNA"/>
</dbReference>
<sequence>MSPKNLMMVIAATSLTALAGCSTPTTIHKADGTQVHTADRPDYDEDSGFYKYEKGDREIRVNKDDVKSIEDVDD</sequence>
<evidence type="ECO:0000256" key="1">
    <source>
        <dbReference type="ARBA" id="ARBA00022475"/>
    </source>
</evidence>
<dbReference type="STRING" id="463040.CAL15_15115"/>
<proteinExistence type="predicted"/>
<gene>
    <name evidence="8" type="ORF">CAL15_15115</name>
</gene>
<protein>
    <submittedName>
        <fullName evidence="8">YgdI/YgdR family lipoprotein</fullName>
    </submittedName>
</protein>
<evidence type="ECO:0000313" key="9">
    <source>
        <dbReference type="Proteomes" id="UP000194161"/>
    </source>
</evidence>
<evidence type="ECO:0000256" key="3">
    <source>
        <dbReference type="ARBA" id="ARBA00023136"/>
    </source>
</evidence>